<proteinExistence type="predicted"/>
<dbReference type="AlphaFoldDB" id="A0AAW0WGZ7"/>
<sequence>FSRNMDHYVQITSSSFPPLPLPSPPVLVPPLPSLFFIPLLPRGRSDLSLHISFPQRFESEMSSFFPSPSIHPDLQSSQYYRLLYTVIFSFRPGIFCDFQHCFDIFIYFMQIKNNTKG</sequence>
<evidence type="ECO:0000313" key="1">
    <source>
        <dbReference type="EMBL" id="KAK8731490.1"/>
    </source>
</evidence>
<evidence type="ECO:0000313" key="2">
    <source>
        <dbReference type="Proteomes" id="UP001445076"/>
    </source>
</evidence>
<organism evidence="1 2">
    <name type="scientific">Cherax quadricarinatus</name>
    <name type="common">Australian red claw crayfish</name>
    <dbReference type="NCBI Taxonomy" id="27406"/>
    <lineage>
        <taxon>Eukaryota</taxon>
        <taxon>Metazoa</taxon>
        <taxon>Ecdysozoa</taxon>
        <taxon>Arthropoda</taxon>
        <taxon>Crustacea</taxon>
        <taxon>Multicrustacea</taxon>
        <taxon>Malacostraca</taxon>
        <taxon>Eumalacostraca</taxon>
        <taxon>Eucarida</taxon>
        <taxon>Decapoda</taxon>
        <taxon>Pleocyemata</taxon>
        <taxon>Astacidea</taxon>
        <taxon>Parastacoidea</taxon>
        <taxon>Parastacidae</taxon>
        <taxon>Cherax</taxon>
    </lineage>
</organism>
<dbReference type="Proteomes" id="UP001445076">
    <property type="component" value="Unassembled WGS sequence"/>
</dbReference>
<protein>
    <submittedName>
        <fullName evidence="1">Uncharacterized protein</fullName>
    </submittedName>
</protein>
<accession>A0AAW0WGZ7</accession>
<name>A0AAW0WGZ7_CHEQU</name>
<reference evidence="1 2" key="1">
    <citation type="journal article" date="2024" name="BMC Genomics">
        <title>Genome assembly of redclaw crayfish (Cherax quadricarinatus) provides insights into its immune adaptation and hypoxia tolerance.</title>
        <authorList>
            <person name="Liu Z."/>
            <person name="Zheng J."/>
            <person name="Li H."/>
            <person name="Fang K."/>
            <person name="Wang S."/>
            <person name="He J."/>
            <person name="Zhou D."/>
            <person name="Weng S."/>
            <person name="Chi M."/>
            <person name="Gu Z."/>
            <person name="He J."/>
            <person name="Li F."/>
            <person name="Wang M."/>
        </authorList>
    </citation>
    <scope>NUCLEOTIDE SEQUENCE [LARGE SCALE GENOMIC DNA]</scope>
    <source>
        <strain evidence="1">ZL_2023a</strain>
    </source>
</reference>
<keyword evidence="2" id="KW-1185">Reference proteome</keyword>
<dbReference type="EMBL" id="JARKIK010000061">
    <property type="protein sequence ID" value="KAK8731490.1"/>
    <property type="molecule type" value="Genomic_DNA"/>
</dbReference>
<feature type="non-terminal residue" evidence="1">
    <location>
        <position position="117"/>
    </location>
</feature>
<gene>
    <name evidence="1" type="ORF">OTU49_007632</name>
</gene>
<feature type="non-terminal residue" evidence="1">
    <location>
        <position position="1"/>
    </location>
</feature>
<comment type="caution">
    <text evidence="1">The sequence shown here is derived from an EMBL/GenBank/DDBJ whole genome shotgun (WGS) entry which is preliminary data.</text>
</comment>